<dbReference type="Gene3D" id="3.30.1380.10">
    <property type="match status" value="1"/>
</dbReference>
<keyword evidence="2" id="KW-0378">Hydrolase</keyword>
<dbReference type="SUPFAM" id="SSF55166">
    <property type="entry name" value="Hedgehog/DD-peptidase"/>
    <property type="match status" value="1"/>
</dbReference>
<sequence length="381" mass="41531">MDPEPTVEPVALGLTLDQPAAQWEDRAVTLRGRLSSGASGWFISLWQNTSSGWVLRGSTRTTTGGAYSITRSWPTPGRPTLQAAVGASRSGALALSPVRYGTISNRSIALVRPSPAYVALTGVAVTGKVTPAEAGRKVVLDYSAGSTWRALRTVSIDAKGNFRAAVPDNYPRRWTVRARTVESAAEYSGAASFDVRAYLNPRVSTITAADIPSTYRAGCPVGPSKLRRLVLTHWGFDGRLHRGELILRDAAVQKMITVWNAGLLAHFPIRRMQRVDVFGGSDIKAMEADNTSVFNCRQVTGNPYALSPHSYGYAIDINTVENPYLASNGVWYPQNGLTYRNRGTARPGMLFRGSTPTKALLAQSYVWGALWRNPDYQHFQP</sequence>
<evidence type="ECO:0000259" key="1">
    <source>
        <dbReference type="Pfam" id="PF13539"/>
    </source>
</evidence>
<accession>A0ABV6QEG7</accession>
<comment type="caution">
    <text evidence="2">The sequence shown here is derived from an EMBL/GenBank/DDBJ whole genome shotgun (WGS) entry which is preliminary data.</text>
</comment>
<keyword evidence="3" id="KW-1185">Reference proteome</keyword>
<organism evidence="2 3">
    <name type="scientific">Kribbella deserti</name>
    <dbReference type="NCBI Taxonomy" id="1926257"/>
    <lineage>
        <taxon>Bacteria</taxon>
        <taxon>Bacillati</taxon>
        <taxon>Actinomycetota</taxon>
        <taxon>Actinomycetes</taxon>
        <taxon>Propionibacteriales</taxon>
        <taxon>Kribbellaceae</taxon>
        <taxon>Kribbella</taxon>
    </lineage>
</organism>
<dbReference type="EMBL" id="JBHLTC010000002">
    <property type="protein sequence ID" value="MFC0623029.1"/>
    <property type="molecule type" value="Genomic_DNA"/>
</dbReference>
<gene>
    <name evidence="2" type="ORF">ACFFGN_03090</name>
</gene>
<name>A0ABV6QEG7_9ACTN</name>
<dbReference type="InterPro" id="IPR039561">
    <property type="entry name" value="Peptidase_M15C"/>
</dbReference>
<dbReference type="Pfam" id="PF13539">
    <property type="entry name" value="Peptidase_M15_4"/>
    <property type="match status" value="1"/>
</dbReference>
<dbReference type="RefSeq" id="WP_380043719.1">
    <property type="nucleotide sequence ID" value="NZ_JBHLTC010000002.1"/>
</dbReference>
<protein>
    <submittedName>
        <fullName evidence="2">M15 family metallopeptidase</fullName>
        <ecNumber evidence="2">3.4.-.-</ecNumber>
    </submittedName>
</protein>
<dbReference type="InterPro" id="IPR009045">
    <property type="entry name" value="Zn_M74/Hedgehog-like"/>
</dbReference>
<feature type="domain" description="Peptidase M15C" evidence="1">
    <location>
        <begin position="301"/>
        <end position="380"/>
    </location>
</feature>
<proteinExistence type="predicted"/>
<dbReference type="Proteomes" id="UP001589890">
    <property type="component" value="Unassembled WGS sequence"/>
</dbReference>
<evidence type="ECO:0000313" key="3">
    <source>
        <dbReference type="Proteomes" id="UP001589890"/>
    </source>
</evidence>
<dbReference type="EC" id="3.4.-.-" evidence="2"/>
<evidence type="ECO:0000313" key="2">
    <source>
        <dbReference type="EMBL" id="MFC0623029.1"/>
    </source>
</evidence>
<dbReference type="GO" id="GO:0016787">
    <property type="term" value="F:hydrolase activity"/>
    <property type="evidence" value="ECO:0007669"/>
    <property type="project" value="UniProtKB-KW"/>
</dbReference>
<reference evidence="2 3" key="1">
    <citation type="submission" date="2024-09" db="EMBL/GenBank/DDBJ databases">
        <authorList>
            <person name="Sun Q."/>
            <person name="Mori K."/>
        </authorList>
    </citation>
    <scope>NUCLEOTIDE SEQUENCE [LARGE SCALE GENOMIC DNA]</scope>
    <source>
        <strain evidence="2 3">CGMCC 1.15906</strain>
    </source>
</reference>